<proteinExistence type="predicted"/>
<reference evidence="2" key="1">
    <citation type="submission" date="2019-09" db="EMBL/GenBank/DDBJ databases">
        <title>Draft genome information of white flower Hibiscus syriacus.</title>
        <authorList>
            <person name="Kim Y.-M."/>
        </authorList>
    </citation>
    <scope>NUCLEOTIDE SEQUENCE [LARGE SCALE GENOMIC DNA]</scope>
    <source>
        <strain evidence="2">YM2019G1</strain>
    </source>
</reference>
<sequence length="144" mass="16628">MVVTNKTKVNEDSNYDRQKELKASVDSKDGVKGLVDAEITKVPRMFIAPPNSTSSPTTTEKTQFRISVIDLKGIRDDPLRYNETVEHARHASETWGFFQSRQPWDTFKRSRRDETWSSKISRARCGGEESVLRQRYEHGVQVHE</sequence>
<evidence type="ECO:0000313" key="2">
    <source>
        <dbReference type="EMBL" id="KAE8661926.1"/>
    </source>
</evidence>
<dbReference type="InterPro" id="IPR027443">
    <property type="entry name" value="IPNS-like_sf"/>
</dbReference>
<accession>A0A6A2XIT7</accession>
<dbReference type="Proteomes" id="UP000436088">
    <property type="component" value="Unassembled WGS sequence"/>
</dbReference>
<feature type="compositionally biased region" description="Basic and acidic residues" evidence="1">
    <location>
        <begin position="8"/>
        <end position="21"/>
    </location>
</feature>
<name>A0A6A2XIT7_HIBSY</name>
<keyword evidence="3" id="KW-1185">Reference proteome</keyword>
<feature type="region of interest" description="Disordered" evidence="1">
    <location>
        <begin position="1"/>
        <end position="21"/>
    </location>
</feature>
<dbReference type="SUPFAM" id="SSF51197">
    <property type="entry name" value="Clavaminate synthase-like"/>
    <property type="match status" value="1"/>
</dbReference>
<evidence type="ECO:0000256" key="1">
    <source>
        <dbReference type="SAM" id="MobiDB-lite"/>
    </source>
</evidence>
<protein>
    <submittedName>
        <fullName evidence="2">2-oxoglutarate (2OG) and Fe(II)-dependent oxygenase superfamily protein</fullName>
    </submittedName>
</protein>
<dbReference type="Gene3D" id="2.60.120.330">
    <property type="entry name" value="B-lactam Antibiotic, Isopenicillin N Synthase, Chain"/>
    <property type="match status" value="1"/>
</dbReference>
<organism evidence="2 3">
    <name type="scientific">Hibiscus syriacus</name>
    <name type="common">Rose of Sharon</name>
    <dbReference type="NCBI Taxonomy" id="106335"/>
    <lineage>
        <taxon>Eukaryota</taxon>
        <taxon>Viridiplantae</taxon>
        <taxon>Streptophyta</taxon>
        <taxon>Embryophyta</taxon>
        <taxon>Tracheophyta</taxon>
        <taxon>Spermatophyta</taxon>
        <taxon>Magnoliopsida</taxon>
        <taxon>eudicotyledons</taxon>
        <taxon>Gunneridae</taxon>
        <taxon>Pentapetalae</taxon>
        <taxon>rosids</taxon>
        <taxon>malvids</taxon>
        <taxon>Malvales</taxon>
        <taxon>Malvaceae</taxon>
        <taxon>Malvoideae</taxon>
        <taxon>Hibiscus</taxon>
    </lineage>
</organism>
<gene>
    <name evidence="2" type="ORF">F3Y22_tig00113722pilonHSYRG00344</name>
</gene>
<dbReference type="EMBL" id="VEPZ02001718">
    <property type="protein sequence ID" value="KAE8661926.1"/>
    <property type="molecule type" value="Genomic_DNA"/>
</dbReference>
<evidence type="ECO:0000313" key="3">
    <source>
        <dbReference type="Proteomes" id="UP000436088"/>
    </source>
</evidence>
<comment type="caution">
    <text evidence="2">The sequence shown here is derived from an EMBL/GenBank/DDBJ whole genome shotgun (WGS) entry which is preliminary data.</text>
</comment>
<dbReference type="AlphaFoldDB" id="A0A6A2XIT7"/>